<feature type="compositionally biased region" description="Low complexity" evidence="1">
    <location>
        <begin position="43"/>
        <end position="56"/>
    </location>
</feature>
<proteinExistence type="predicted"/>
<name>M7T0F4_EUTLA</name>
<gene>
    <name evidence="3" type="ORF">UCREL1_2941</name>
</gene>
<accession>M7T0F4</accession>
<feature type="compositionally biased region" description="Acidic residues" evidence="1">
    <location>
        <begin position="184"/>
        <end position="198"/>
    </location>
</feature>
<dbReference type="InterPro" id="IPR038169">
    <property type="entry name" value="DC-UbP/UBTD2_N_sf"/>
</dbReference>
<feature type="domain" description="Ubiquitin-like" evidence="2">
    <location>
        <begin position="319"/>
        <end position="391"/>
    </location>
</feature>
<feature type="region of interest" description="Disordered" evidence="1">
    <location>
        <begin position="172"/>
        <end position="212"/>
    </location>
</feature>
<dbReference type="InterPro" id="IPR032752">
    <property type="entry name" value="DC-UbP/UBTD2_N"/>
</dbReference>
<feature type="compositionally biased region" description="Acidic residues" evidence="1">
    <location>
        <begin position="284"/>
        <end position="299"/>
    </location>
</feature>
<dbReference type="AlphaFoldDB" id="M7T0F4"/>
<dbReference type="PANTHER" id="PTHR13609">
    <property type="entry name" value="UBIQUITIN DOMAIN CONTAINING 1 PROTEIN-RELATED"/>
    <property type="match status" value="1"/>
</dbReference>
<dbReference type="InterPro" id="IPR029071">
    <property type="entry name" value="Ubiquitin-like_domsf"/>
</dbReference>
<dbReference type="PROSITE" id="PS50053">
    <property type="entry name" value="UBIQUITIN_2"/>
    <property type="match status" value="1"/>
</dbReference>
<dbReference type="Gene3D" id="1.20.225.20">
    <property type="entry name" value="Ub domain-containing protein, DC-UbP/UBTD2, N-terminal domain"/>
    <property type="match status" value="1"/>
</dbReference>
<protein>
    <submittedName>
        <fullName evidence="3">Putative ubiquitin domain protein</fullName>
    </submittedName>
</protein>
<dbReference type="Proteomes" id="UP000012174">
    <property type="component" value="Unassembled WGS sequence"/>
</dbReference>
<dbReference type="EMBL" id="KB705977">
    <property type="protein sequence ID" value="EMR70032.1"/>
    <property type="molecule type" value="Genomic_DNA"/>
</dbReference>
<sequence length="394" mass="43011">MGCCFSRPDGPNAPYPGGAPSPSARAINSPPPPVRQSTTTEDSSIGGVVESSSVPRSPRPPVSVAASQQDEDARSHSHSNRHGNRHHSHAHHHHLHQHHHHGEQPPLSQHIDKPLRRHRWTAKKRAWTRTALDTERADFFDTRVTGRQEVWQVLRAALEVLWEADLRRLHDNNNDGDVSIARDGDDDDVDDEDSDDDAANNRHKKGGHTAADESLATAQSILRAAEVTLPTGDLANGAYDPLGNYYALPEWIVSDPSNVAEDSGGAGAAARAADRKASERDGEASFDDDDDDDGDDDEEAALRRREEKGKAVASVRNTVKVCARLSENGRDVVVRAGAEESVRSVARRVVEDSGLPPSKRIRLAYMGKILKENASLQAQGWQKGHVVNALVFNQ</sequence>
<evidence type="ECO:0000256" key="1">
    <source>
        <dbReference type="SAM" id="MobiDB-lite"/>
    </source>
</evidence>
<dbReference type="Gene3D" id="3.10.20.90">
    <property type="entry name" value="Phosphatidylinositol 3-kinase Catalytic Subunit, Chain A, domain 1"/>
    <property type="match status" value="1"/>
</dbReference>
<evidence type="ECO:0000313" key="4">
    <source>
        <dbReference type="Proteomes" id="UP000012174"/>
    </source>
</evidence>
<feature type="compositionally biased region" description="Basic and acidic residues" evidence="1">
    <location>
        <begin position="300"/>
        <end position="309"/>
    </location>
</feature>
<dbReference type="OMA" id="NKPLKRH"/>
<reference evidence="4" key="1">
    <citation type="journal article" date="2013" name="Genome Announc.">
        <title>Draft genome sequence of the grapevine dieback fungus Eutypa lata UCR-EL1.</title>
        <authorList>
            <person name="Blanco-Ulate B."/>
            <person name="Rolshausen P.E."/>
            <person name="Cantu D."/>
        </authorList>
    </citation>
    <scope>NUCLEOTIDE SEQUENCE [LARGE SCALE GENOMIC DNA]</scope>
    <source>
        <strain evidence="4">UCR-EL1</strain>
    </source>
</reference>
<evidence type="ECO:0000313" key="3">
    <source>
        <dbReference type="EMBL" id="EMR70032.1"/>
    </source>
</evidence>
<dbReference type="OrthoDB" id="1640476at2759"/>
<feature type="compositionally biased region" description="Low complexity" evidence="1">
    <location>
        <begin position="260"/>
        <end position="271"/>
    </location>
</feature>
<feature type="region of interest" description="Disordered" evidence="1">
    <location>
        <begin position="259"/>
        <end position="309"/>
    </location>
</feature>
<keyword evidence="4" id="KW-1185">Reference proteome</keyword>
<dbReference type="InterPro" id="IPR039869">
    <property type="entry name" value="UBTD1/2"/>
</dbReference>
<feature type="region of interest" description="Disordered" evidence="1">
    <location>
        <begin position="1"/>
        <end position="110"/>
    </location>
</feature>
<evidence type="ECO:0000259" key="2">
    <source>
        <dbReference type="PROSITE" id="PS50053"/>
    </source>
</evidence>
<dbReference type="KEGG" id="ela:UCREL1_2941"/>
<dbReference type="InterPro" id="IPR000626">
    <property type="entry name" value="Ubiquitin-like_dom"/>
</dbReference>
<dbReference type="HOGENOM" id="CLU_054816_2_0_1"/>
<dbReference type="eggNOG" id="KOG0013">
    <property type="taxonomic scope" value="Eukaryota"/>
</dbReference>
<feature type="compositionally biased region" description="Basic residues" evidence="1">
    <location>
        <begin position="76"/>
        <end position="101"/>
    </location>
</feature>
<dbReference type="Pfam" id="PF16455">
    <property type="entry name" value="UBD"/>
    <property type="match status" value="2"/>
</dbReference>
<organism evidence="3 4">
    <name type="scientific">Eutypa lata (strain UCR-EL1)</name>
    <name type="common">Grapevine dieback disease fungus</name>
    <name type="synonym">Eutypa armeniacae</name>
    <dbReference type="NCBI Taxonomy" id="1287681"/>
    <lineage>
        <taxon>Eukaryota</taxon>
        <taxon>Fungi</taxon>
        <taxon>Dikarya</taxon>
        <taxon>Ascomycota</taxon>
        <taxon>Pezizomycotina</taxon>
        <taxon>Sordariomycetes</taxon>
        <taxon>Xylariomycetidae</taxon>
        <taxon>Xylariales</taxon>
        <taxon>Diatrypaceae</taxon>
        <taxon>Eutypa</taxon>
    </lineage>
</organism>
<feature type="compositionally biased region" description="Basic and acidic residues" evidence="1">
    <location>
        <begin position="272"/>
        <end position="283"/>
    </location>
</feature>
<dbReference type="SUPFAM" id="SSF54236">
    <property type="entry name" value="Ubiquitin-like"/>
    <property type="match status" value="1"/>
</dbReference>